<dbReference type="SUPFAM" id="SSF56112">
    <property type="entry name" value="Protein kinase-like (PK-like)"/>
    <property type="match status" value="1"/>
</dbReference>
<keyword evidence="2 4" id="KW-0547">Nucleotide-binding</keyword>
<dbReference type="AlphaFoldDB" id="A0A1V9YAU2"/>
<dbReference type="InterPro" id="IPR008271">
    <property type="entry name" value="Ser/Thr_kinase_AS"/>
</dbReference>
<dbReference type="Pfam" id="PF07714">
    <property type="entry name" value="PK_Tyr_Ser-Thr"/>
    <property type="match status" value="1"/>
</dbReference>
<dbReference type="PROSITE" id="PS00107">
    <property type="entry name" value="PROTEIN_KINASE_ATP"/>
    <property type="match status" value="1"/>
</dbReference>
<dbReference type="InterPro" id="IPR001245">
    <property type="entry name" value="Ser-Thr/Tyr_kinase_cat_dom"/>
</dbReference>
<keyword evidence="7" id="KW-0418">Kinase</keyword>
<feature type="binding site" evidence="4">
    <location>
        <position position="92"/>
    </location>
    <ligand>
        <name>ATP</name>
        <dbReference type="ChEBI" id="CHEBI:30616"/>
    </ligand>
</feature>
<evidence type="ECO:0000256" key="4">
    <source>
        <dbReference type="PROSITE-ProRule" id="PRU10141"/>
    </source>
</evidence>
<dbReference type="PROSITE" id="PS00108">
    <property type="entry name" value="PROTEIN_KINASE_ST"/>
    <property type="match status" value="1"/>
</dbReference>
<comment type="caution">
    <text evidence="7">The sequence shown here is derived from an EMBL/GenBank/DDBJ whole genome shotgun (WGS) entry which is preliminary data.</text>
</comment>
<keyword evidence="7" id="KW-0808">Transferase</keyword>
<proteinExistence type="inferred from homology"/>
<organism evidence="7 8">
    <name type="scientific">Achlya hypogyna</name>
    <name type="common">Oomycete</name>
    <name type="synonym">Protoachlya hypogyna</name>
    <dbReference type="NCBI Taxonomy" id="1202772"/>
    <lineage>
        <taxon>Eukaryota</taxon>
        <taxon>Sar</taxon>
        <taxon>Stramenopiles</taxon>
        <taxon>Oomycota</taxon>
        <taxon>Saprolegniomycetes</taxon>
        <taxon>Saprolegniales</taxon>
        <taxon>Achlyaceae</taxon>
        <taxon>Achlya</taxon>
    </lineage>
</organism>
<dbReference type="InterPro" id="IPR051681">
    <property type="entry name" value="Ser/Thr_Kinases-Pseudokinases"/>
</dbReference>
<dbReference type="PANTHER" id="PTHR44329">
    <property type="entry name" value="SERINE/THREONINE-PROTEIN KINASE TNNI3K-RELATED"/>
    <property type="match status" value="1"/>
</dbReference>
<keyword evidence="8" id="KW-1185">Reference proteome</keyword>
<dbReference type="SMART" id="SM00220">
    <property type="entry name" value="S_TKc"/>
    <property type="match status" value="1"/>
</dbReference>
<dbReference type="OrthoDB" id="77576at2759"/>
<evidence type="ECO:0000259" key="6">
    <source>
        <dbReference type="PROSITE" id="PS50011"/>
    </source>
</evidence>
<gene>
    <name evidence="7" type="ORF">ACHHYP_15436</name>
</gene>
<dbReference type="InterPro" id="IPR017441">
    <property type="entry name" value="Protein_kinase_ATP_BS"/>
</dbReference>
<keyword evidence="3 4" id="KW-0067">ATP-binding</keyword>
<dbReference type="Gene3D" id="1.10.510.10">
    <property type="entry name" value="Transferase(Phosphotransferase) domain 1"/>
    <property type="match status" value="1"/>
</dbReference>
<evidence type="ECO:0000313" key="7">
    <source>
        <dbReference type="EMBL" id="OQR82837.1"/>
    </source>
</evidence>
<dbReference type="GO" id="GO:0004674">
    <property type="term" value="F:protein serine/threonine kinase activity"/>
    <property type="evidence" value="ECO:0007669"/>
    <property type="project" value="UniProtKB-KW"/>
</dbReference>
<dbReference type="STRING" id="1202772.A0A1V9YAU2"/>
<sequence length="444" mass="48326">MRTQDILTELLHAPGVDTFKANQACLNGDSPLVMAIKLGLRSFAKRIFAAVHKPTRKVVAEELTVDFASRLGQGGFGAVLKGSWNGRTVAIKTGLQMNDFDSLEKEVRAMELCESPYLLQLLGVTKAPHVQLVLEYMDAGDLRNYLDKKRAGVPVSIEYPTLNVAWVIANALADLHNAGLVHRDLKSNNVLLSSTNYIKVAGLGLARNDASKMTTGVGTESWMAPEVQVPGTKYDASADIYSFGVILTELNTLQMPYADVKLAKWAIMAEVAAGRLRPNLRDDCPAWLRELATACMTHDPKQRPSAYDIVRKLQHQRRLERLDVIDRARSPECPIDAQSSALLVSTAVACLACGAKLSLKDSTCPTCEKPVQSDATKLEILLQRIELSDAPINIILNCSVCETPAQIREEVCPDAGCGALLPSAAAKVYTLCRRIELANKTACA</sequence>
<evidence type="ECO:0000256" key="1">
    <source>
        <dbReference type="ARBA" id="ARBA00022527"/>
    </source>
</evidence>
<evidence type="ECO:0000256" key="5">
    <source>
        <dbReference type="RuleBase" id="RU000304"/>
    </source>
</evidence>
<evidence type="ECO:0000256" key="2">
    <source>
        <dbReference type="ARBA" id="ARBA00022741"/>
    </source>
</evidence>
<dbReference type="PANTHER" id="PTHR44329:SF214">
    <property type="entry name" value="PROTEIN KINASE DOMAIN-CONTAINING PROTEIN"/>
    <property type="match status" value="1"/>
</dbReference>
<dbReference type="EMBL" id="JNBR01002414">
    <property type="protein sequence ID" value="OQR82837.1"/>
    <property type="molecule type" value="Genomic_DNA"/>
</dbReference>
<evidence type="ECO:0000256" key="3">
    <source>
        <dbReference type="ARBA" id="ARBA00022840"/>
    </source>
</evidence>
<dbReference type="PRINTS" id="PR00109">
    <property type="entry name" value="TYRKINASE"/>
</dbReference>
<feature type="domain" description="Protein kinase" evidence="6">
    <location>
        <begin position="65"/>
        <end position="318"/>
    </location>
</feature>
<comment type="similarity">
    <text evidence="5">Belongs to the protein kinase superfamily.</text>
</comment>
<dbReference type="PROSITE" id="PS50011">
    <property type="entry name" value="PROTEIN_KINASE_DOM"/>
    <property type="match status" value="1"/>
</dbReference>
<protein>
    <submittedName>
        <fullName evidence="7">Protein kinase</fullName>
    </submittedName>
</protein>
<reference evidence="7 8" key="1">
    <citation type="journal article" date="2014" name="Genome Biol. Evol.">
        <title>The secreted proteins of Achlya hypogyna and Thraustotheca clavata identify the ancestral oomycete secretome and reveal gene acquisitions by horizontal gene transfer.</title>
        <authorList>
            <person name="Misner I."/>
            <person name="Blouin N."/>
            <person name="Leonard G."/>
            <person name="Richards T.A."/>
            <person name="Lane C.E."/>
        </authorList>
    </citation>
    <scope>NUCLEOTIDE SEQUENCE [LARGE SCALE GENOMIC DNA]</scope>
    <source>
        <strain evidence="7 8">ATCC 48635</strain>
    </source>
</reference>
<dbReference type="GO" id="GO:0005524">
    <property type="term" value="F:ATP binding"/>
    <property type="evidence" value="ECO:0007669"/>
    <property type="project" value="UniProtKB-UniRule"/>
</dbReference>
<dbReference type="InterPro" id="IPR000719">
    <property type="entry name" value="Prot_kinase_dom"/>
</dbReference>
<dbReference type="InterPro" id="IPR011009">
    <property type="entry name" value="Kinase-like_dom_sf"/>
</dbReference>
<name>A0A1V9YAU2_ACHHY</name>
<evidence type="ECO:0000313" key="8">
    <source>
        <dbReference type="Proteomes" id="UP000243579"/>
    </source>
</evidence>
<keyword evidence="1 5" id="KW-0723">Serine/threonine-protein kinase</keyword>
<dbReference type="Gene3D" id="3.30.200.20">
    <property type="entry name" value="Phosphorylase Kinase, domain 1"/>
    <property type="match status" value="1"/>
</dbReference>
<accession>A0A1V9YAU2</accession>
<dbReference type="Proteomes" id="UP000243579">
    <property type="component" value="Unassembled WGS sequence"/>
</dbReference>